<dbReference type="AlphaFoldDB" id="A0A163JQY8"/>
<feature type="domain" description="Poly A polymerase head" evidence="12">
    <location>
        <begin position="23"/>
        <end position="143"/>
    </location>
</feature>
<feature type="binding site" evidence="11">
    <location>
        <position position="28"/>
    </location>
    <ligand>
        <name>ATP</name>
        <dbReference type="ChEBI" id="CHEBI:30616"/>
    </ligand>
</feature>
<dbReference type="PANTHER" id="PTHR46173:SF1">
    <property type="entry name" value="CCA TRNA NUCLEOTIDYLTRANSFERASE 1, MITOCHONDRIAL"/>
    <property type="match status" value="1"/>
</dbReference>
<dbReference type="GO" id="GO:0042245">
    <property type="term" value="P:RNA repair"/>
    <property type="evidence" value="ECO:0007669"/>
    <property type="project" value="UniProtKB-KW"/>
</dbReference>
<evidence type="ECO:0000256" key="7">
    <source>
        <dbReference type="ARBA" id="ARBA00022800"/>
    </source>
</evidence>
<keyword evidence="4 11" id="KW-0548">Nucleotidyltransferase</keyword>
<dbReference type="GO" id="GO:0001680">
    <property type="term" value="P:tRNA 3'-terminal CCA addition"/>
    <property type="evidence" value="ECO:0007669"/>
    <property type="project" value="UniProtKB-UniRule"/>
</dbReference>
<feature type="binding site" evidence="11">
    <location>
        <position position="41"/>
    </location>
    <ligand>
        <name>Mg(2+)</name>
        <dbReference type="ChEBI" id="CHEBI:18420"/>
    </ligand>
</feature>
<dbReference type="PANTHER" id="PTHR46173">
    <property type="entry name" value="CCA TRNA NUCLEOTIDYLTRANSFERASE 1, MITOCHONDRIAL"/>
    <property type="match status" value="1"/>
</dbReference>
<reference evidence="16" key="1">
    <citation type="submission" date="2016-01" db="EMBL/GenBank/DDBJ databases">
        <title>Whole genome sequencing of Bhargavaea cecembensis T14.</title>
        <authorList>
            <person name="Hong K.W."/>
        </authorList>
    </citation>
    <scope>NUCLEOTIDE SEQUENCE [LARGE SCALE GENOMIC DNA]</scope>
    <source>
        <strain evidence="16">M19</strain>
    </source>
</reference>
<feature type="domain" description="CCA-adding enzyme C-terminal" evidence="14">
    <location>
        <begin position="248"/>
        <end position="388"/>
    </location>
</feature>
<comment type="caution">
    <text evidence="15">The sequence shown here is derived from an EMBL/GenBank/DDBJ whole genome shotgun (WGS) entry which is preliminary data.</text>
</comment>
<comment type="cofactor">
    <cofactor evidence="1 11">
        <name>Mg(2+)</name>
        <dbReference type="ChEBI" id="CHEBI:18420"/>
    </cofactor>
</comment>
<feature type="binding site" evidence="11">
    <location>
        <position position="155"/>
    </location>
    <ligand>
        <name>ATP</name>
        <dbReference type="ChEBI" id="CHEBI:30616"/>
    </ligand>
</feature>
<dbReference type="EC" id="2.7.7.72" evidence="11"/>
<protein>
    <recommendedName>
        <fullName evidence="11">CCA-adding enzyme</fullName>
        <ecNumber evidence="11">2.7.7.72</ecNumber>
    </recommendedName>
    <alternativeName>
        <fullName evidence="11">CCA tRNA nucleotidyltransferase</fullName>
    </alternativeName>
    <alternativeName>
        <fullName evidence="11">tRNA CCA-pyrophosphorylase</fullName>
    </alternativeName>
    <alternativeName>
        <fullName evidence="11">tRNA adenylyl-/cytidylyl- transferase</fullName>
    </alternativeName>
    <alternativeName>
        <fullName evidence="11">tRNA nucleotidyltransferase</fullName>
    </alternativeName>
    <alternativeName>
        <fullName evidence="11">tRNA-NT</fullName>
    </alternativeName>
</protein>
<gene>
    <name evidence="11" type="primary">cca</name>
    <name evidence="15" type="ORF">AV649_05205</name>
</gene>
<dbReference type="HAMAP" id="MF_01263">
    <property type="entry name" value="CCA_bact_type3"/>
    <property type="match status" value="1"/>
</dbReference>
<feature type="binding site" evidence="11">
    <location>
        <position position="158"/>
    </location>
    <ligand>
        <name>CTP</name>
        <dbReference type="ChEBI" id="CHEBI:37563"/>
    </ligand>
</feature>
<dbReference type="Gene3D" id="3.30.460.10">
    <property type="entry name" value="Beta Polymerase, domain 2"/>
    <property type="match status" value="1"/>
</dbReference>
<feature type="binding site" evidence="11">
    <location>
        <position position="164"/>
    </location>
    <ligand>
        <name>ATP</name>
        <dbReference type="ChEBI" id="CHEBI:30616"/>
    </ligand>
</feature>
<evidence type="ECO:0000256" key="4">
    <source>
        <dbReference type="ARBA" id="ARBA00022695"/>
    </source>
</evidence>
<dbReference type="Pfam" id="PF12627">
    <property type="entry name" value="PolyA_pol_RNAbd"/>
    <property type="match status" value="1"/>
</dbReference>
<dbReference type="InterPro" id="IPR043519">
    <property type="entry name" value="NT_sf"/>
</dbReference>
<dbReference type="NCBIfam" id="NF009814">
    <property type="entry name" value="PRK13299.1"/>
    <property type="match status" value="1"/>
</dbReference>
<feature type="binding site" evidence="11">
    <location>
        <position position="161"/>
    </location>
    <ligand>
        <name>ATP</name>
        <dbReference type="ChEBI" id="CHEBI:30616"/>
    </ligand>
</feature>
<keyword evidence="8 11" id="KW-0067">ATP-binding</keyword>
<dbReference type="InterPro" id="IPR023068">
    <property type="entry name" value="CCA-adding_enz_firmicutes"/>
</dbReference>
<evidence type="ECO:0000256" key="9">
    <source>
        <dbReference type="ARBA" id="ARBA00022842"/>
    </source>
</evidence>
<proteinExistence type="inferred from homology"/>
<dbReference type="SUPFAM" id="SSF81891">
    <property type="entry name" value="Poly A polymerase C-terminal region-like"/>
    <property type="match status" value="1"/>
</dbReference>
<feature type="binding site" evidence="11">
    <location>
        <position position="31"/>
    </location>
    <ligand>
        <name>ATP</name>
        <dbReference type="ChEBI" id="CHEBI:30616"/>
    </ligand>
</feature>
<accession>A0A163JQY8</accession>
<comment type="miscellaneous">
    <text evidence="11">A single active site specifically recognizes both ATP and CTP and is responsible for their addition.</text>
</comment>
<feature type="domain" description="tRNA nucleotidyltransferase/poly(A) polymerase RNA and SrmB- binding" evidence="13">
    <location>
        <begin position="170"/>
        <end position="228"/>
    </location>
</feature>
<feature type="binding site" evidence="11">
    <location>
        <position position="112"/>
    </location>
    <ligand>
        <name>CTP</name>
        <dbReference type="ChEBI" id="CHEBI:37563"/>
    </ligand>
</feature>
<sequence>MLPREFSQALPVLLELEANGYDAYFVGGSVRDHLLGRPINDVDIATSALPEEVKSIFRDTVDIGIDHGTILVLTGSGRFEVTTFRTEAGYQDFRRPDSVDFVRSLEEDLKRRDFTINSMAMDARGRILDPFEGRVDLREKRIRTVGLPDERFSEDALRMMRGIRFVAQLGFDMEDDTREAITRHAPLMSHIAVERKTMEFEKILASMNKHLAFNLLVRTGLYRELPMLEGYGDVIEAMGENPAVRSLSKDQAWLYLLFHVMDGGFLKAWRLPKKEIKAREKEKESLKERLYGDWSPQLLYKTGRNGVVNVESVASCISTSPHSIREALNRYDELPIHSVKDIKATGAELIKWKGNPGGPWVKEEIAKIEEAILNGELSNEKASIRKWVTTCNRS</sequence>
<keyword evidence="6 11" id="KW-0547">Nucleotide-binding</keyword>
<dbReference type="Pfam" id="PF13735">
    <property type="entry name" value="tRNA_NucTran2_2"/>
    <property type="match status" value="1"/>
</dbReference>
<dbReference type="Gene3D" id="1.10.110.30">
    <property type="match status" value="1"/>
</dbReference>
<dbReference type="Gene3D" id="1.20.58.560">
    <property type="match status" value="1"/>
</dbReference>
<dbReference type="InterPro" id="IPR032810">
    <property type="entry name" value="CCA-adding_enz_C"/>
</dbReference>
<dbReference type="OrthoDB" id="9805698at2"/>
<keyword evidence="3 11" id="KW-0819">tRNA processing</keyword>
<keyword evidence="2 11" id="KW-0808">Transferase</keyword>
<comment type="subunit">
    <text evidence="11">Homodimer.</text>
</comment>
<evidence type="ECO:0000256" key="1">
    <source>
        <dbReference type="ARBA" id="ARBA00001946"/>
    </source>
</evidence>
<dbReference type="Proteomes" id="UP000076510">
    <property type="component" value="Unassembled WGS sequence"/>
</dbReference>
<evidence type="ECO:0000256" key="11">
    <source>
        <dbReference type="HAMAP-Rule" id="MF_01263"/>
    </source>
</evidence>
<keyword evidence="10 11" id="KW-0694">RNA-binding</keyword>
<comment type="similarity">
    <text evidence="11">Belongs to the tRNA nucleotidyltransferase/poly(A) polymerase family. Bacterial CCA-adding enzyme type 3 subfamily.</text>
</comment>
<evidence type="ECO:0000256" key="8">
    <source>
        <dbReference type="ARBA" id="ARBA00022840"/>
    </source>
</evidence>
<evidence type="ECO:0000256" key="6">
    <source>
        <dbReference type="ARBA" id="ARBA00022741"/>
    </source>
</evidence>
<dbReference type="EMBL" id="LQQY01000034">
    <property type="protein sequence ID" value="KZE45576.1"/>
    <property type="molecule type" value="Genomic_DNA"/>
</dbReference>
<comment type="function">
    <text evidence="11">Catalyzes the addition and repair of the essential 3'-terminal CCA sequence in tRNAs without using a nucleic acid template. Adds these three nucleotides in the order of C, C, and A to the tRNA nucleotide-73, using CTP and ATP as substrates and producing inorganic pyrophosphate. tRNA 3'-terminal CCA addition is required both for tRNA processing and repair. Also involved in tRNA surveillance by mediating tandem CCA addition to generate a CCACCA at the 3' terminus of unstable tRNAs. While stable tRNAs receive only 3'-terminal CCA, unstable tRNAs are marked with CCACCA and rapidly degraded.</text>
</comment>
<feature type="binding site" evidence="11">
    <location>
        <position position="161"/>
    </location>
    <ligand>
        <name>CTP</name>
        <dbReference type="ChEBI" id="CHEBI:37563"/>
    </ligand>
</feature>
<evidence type="ECO:0000313" key="16">
    <source>
        <dbReference type="Proteomes" id="UP000076510"/>
    </source>
</evidence>
<dbReference type="GO" id="GO:0005524">
    <property type="term" value="F:ATP binding"/>
    <property type="evidence" value="ECO:0007669"/>
    <property type="project" value="UniProtKB-UniRule"/>
</dbReference>
<evidence type="ECO:0000259" key="13">
    <source>
        <dbReference type="Pfam" id="PF12627"/>
    </source>
</evidence>
<evidence type="ECO:0000259" key="12">
    <source>
        <dbReference type="Pfam" id="PF01743"/>
    </source>
</evidence>
<dbReference type="InterPro" id="IPR032828">
    <property type="entry name" value="PolyA_RNA-bd"/>
</dbReference>
<feature type="binding site" evidence="11">
    <location>
        <position position="43"/>
    </location>
    <ligand>
        <name>Mg(2+)</name>
        <dbReference type="ChEBI" id="CHEBI:18420"/>
    </ligand>
</feature>
<dbReference type="GO" id="GO:0000049">
    <property type="term" value="F:tRNA binding"/>
    <property type="evidence" value="ECO:0007669"/>
    <property type="project" value="UniProtKB-UniRule"/>
</dbReference>
<feature type="binding site" evidence="11">
    <location>
        <position position="31"/>
    </location>
    <ligand>
        <name>CTP</name>
        <dbReference type="ChEBI" id="CHEBI:37563"/>
    </ligand>
</feature>
<comment type="catalytic activity">
    <reaction evidence="11">
        <text>a tRNA with a 3' CCA end + 2 CTP + ATP = a tRNA with a 3' CCACCA end + 3 diphosphate</text>
        <dbReference type="Rhea" id="RHEA:76235"/>
        <dbReference type="Rhea" id="RHEA-COMP:10468"/>
        <dbReference type="Rhea" id="RHEA-COMP:18655"/>
        <dbReference type="ChEBI" id="CHEBI:30616"/>
        <dbReference type="ChEBI" id="CHEBI:33019"/>
        <dbReference type="ChEBI" id="CHEBI:37563"/>
        <dbReference type="ChEBI" id="CHEBI:83071"/>
        <dbReference type="ChEBI" id="CHEBI:195187"/>
    </reaction>
</comment>
<evidence type="ECO:0000313" key="15">
    <source>
        <dbReference type="EMBL" id="KZE45576.1"/>
    </source>
</evidence>
<evidence type="ECO:0000256" key="5">
    <source>
        <dbReference type="ARBA" id="ARBA00022723"/>
    </source>
</evidence>
<dbReference type="RefSeq" id="WP_063191632.1">
    <property type="nucleotide sequence ID" value="NZ_LQQY01000034.1"/>
</dbReference>
<feature type="binding site" evidence="11">
    <location>
        <position position="158"/>
    </location>
    <ligand>
        <name>ATP</name>
        <dbReference type="ChEBI" id="CHEBI:30616"/>
    </ligand>
</feature>
<dbReference type="GO" id="GO:0004810">
    <property type="term" value="F:CCA tRNA nucleotidyltransferase activity"/>
    <property type="evidence" value="ECO:0007669"/>
    <property type="project" value="UniProtKB-UniRule"/>
</dbReference>
<dbReference type="Gene3D" id="1.10.246.80">
    <property type="match status" value="1"/>
</dbReference>
<name>A0A163JQY8_9BACI</name>
<keyword evidence="9 11" id="KW-0460">Magnesium</keyword>
<dbReference type="Pfam" id="PF01743">
    <property type="entry name" value="PolyA_pol"/>
    <property type="match status" value="1"/>
</dbReference>
<dbReference type="InterPro" id="IPR002646">
    <property type="entry name" value="PolA_pol_head_dom"/>
</dbReference>
<keyword evidence="5 11" id="KW-0479">Metal-binding</keyword>
<evidence type="ECO:0000256" key="3">
    <source>
        <dbReference type="ARBA" id="ARBA00022694"/>
    </source>
</evidence>
<comment type="catalytic activity">
    <reaction evidence="11">
        <text>a tRNA precursor + 2 CTP + ATP = a tRNA with a 3' CCA end + 3 diphosphate</text>
        <dbReference type="Rhea" id="RHEA:14433"/>
        <dbReference type="Rhea" id="RHEA-COMP:10465"/>
        <dbReference type="Rhea" id="RHEA-COMP:10468"/>
        <dbReference type="ChEBI" id="CHEBI:30616"/>
        <dbReference type="ChEBI" id="CHEBI:33019"/>
        <dbReference type="ChEBI" id="CHEBI:37563"/>
        <dbReference type="ChEBI" id="CHEBI:74896"/>
        <dbReference type="ChEBI" id="CHEBI:83071"/>
        <dbReference type="EC" id="2.7.7.72"/>
    </reaction>
</comment>
<organism evidence="15 16">
    <name type="scientific">Rossellomorea marisflavi</name>
    <dbReference type="NCBI Taxonomy" id="189381"/>
    <lineage>
        <taxon>Bacteria</taxon>
        <taxon>Bacillati</taxon>
        <taxon>Bacillota</taxon>
        <taxon>Bacilli</taxon>
        <taxon>Bacillales</taxon>
        <taxon>Bacillaceae</taxon>
        <taxon>Rossellomorea</taxon>
    </lineage>
</organism>
<feature type="binding site" evidence="11">
    <location>
        <position position="28"/>
    </location>
    <ligand>
        <name>CTP</name>
        <dbReference type="ChEBI" id="CHEBI:37563"/>
    </ligand>
</feature>
<evidence type="ECO:0000256" key="10">
    <source>
        <dbReference type="ARBA" id="ARBA00022884"/>
    </source>
</evidence>
<feature type="binding site" evidence="11">
    <location>
        <position position="112"/>
    </location>
    <ligand>
        <name>ATP</name>
        <dbReference type="ChEBI" id="CHEBI:30616"/>
    </ligand>
</feature>
<evidence type="ECO:0000259" key="14">
    <source>
        <dbReference type="Pfam" id="PF13735"/>
    </source>
</evidence>
<evidence type="ECO:0000256" key="2">
    <source>
        <dbReference type="ARBA" id="ARBA00022679"/>
    </source>
</evidence>
<feature type="binding site" evidence="11">
    <location>
        <position position="155"/>
    </location>
    <ligand>
        <name>CTP</name>
        <dbReference type="ChEBI" id="CHEBI:37563"/>
    </ligand>
</feature>
<dbReference type="GO" id="GO:0000287">
    <property type="term" value="F:magnesium ion binding"/>
    <property type="evidence" value="ECO:0007669"/>
    <property type="project" value="UniProtKB-UniRule"/>
</dbReference>
<dbReference type="CDD" id="cd05398">
    <property type="entry name" value="NT_ClassII-CCAase"/>
    <property type="match status" value="1"/>
</dbReference>
<dbReference type="SUPFAM" id="SSF81301">
    <property type="entry name" value="Nucleotidyltransferase"/>
    <property type="match status" value="1"/>
</dbReference>
<dbReference type="InterPro" id="IPR050264">
    <property type="entry name" value="Bact_CCA-adding_enz_type3_sf"/>
</dbReference>
<keyword evidence="7 11" id="KW-0692">RNA repair</keyword>
<dbReference type="GO" id="GO:0160016">
    <property type="term" value="F:CCACCA tRNA nucleotidyltransferase activity"/>
    <property type="evidence" value="ECO:0007669"/>
    <property type="project" value="RHEA"/>
</dbReference>
<feature type="binding site" evidence="11">
    <location>
        <position position="164"/>
    </location>
    <ligand>
        <name>CTP</name>
        <dbReference type="ChEBI" id="CHEBI:37563"/>
    </ligand>
</feature>